<feature type="transmembrane region" description="Helical" evidence="1">
    <location>
        <begin position="65"/>
        <end position="85"/>
    </location>
</feature>
<feature type="transmembrane region" description="Helical" evidence="1">
    <location>
        <begin position="7"/>
        <end position="26"/>
    </location>
</feature>
<feature type="transmembrane region" description="Helical" evidence="1">
    <location>
        <begin position="91"/>
        <end position="108"/>
    </location>
</feature>
<proteinExistence type="predicted"/>
<reference evidence="2 3" key="1">
    <citation type="submission" date="2018-10" db="EMBL/GenBank/DDBJ databases">
        <title>Phylogenomics of Brevibacillus.</title>
        <authorList>
            <person name="Dunlap C."/>
        </authorList>
    </citation>
    <scope>NUCLEOTIDE SEQUENCE [LARGE SCALE GENOMIC DNA]</scope>
    <source>
        <strain evidence="2 3">JCM 12215</strain>
    </source>
</reference>
<sequence length="110" mass="12040">MLQTANLLLRFILEWCALTALGYWGFQSSGTLLKKVTLGIGAPLLLAVIWGMLGSPGASVKLSTYVHLLLEIIVFGLPALALYVAGKQSLALIYGLLVVMNRFLMFIWNQ</sequence>
<keyword evidence="1" id="KW-0472">Membrane</keyword>
<dbReference type="InterPro" id="IPR021214">
    <property type="entry name" value="DUF2568"/>
</dbReference>
<dbReference type="EMBL" id="RHHR01000047">
    <property type="protein sequence ID" value="RNB68043.1"/>
    <property type="molecule type" value="Genomic_DNA"/>
</dbReference>
<evidence type="ECO:0000256" key="1">
    <source>
        <dbReference type="SAM" id="Phobius"/>
    </source>
</evidence>
<evidence type="ECO:0000313" key="3">
    <source>
        <dbReference type="Proteomes" id="UP000282028"/>
    </source>
</evidence>
<name>A0A3M8BXI2_9BACL</name>
<organism evidence="2 3">
    <name type="scientific">Brevibacillus invocatus</name>
    <dbReference type="NCBI Taxonomy" id="173959"/>
    <lineage>
        <taxon>Bacteria</taxon>
        <taxon>Bacillati</taxon>
        <taxon>Bacillota</taxon>
        <taxon>Bacilli</taxon>
        <taxon>Bacillales</taxon>
        <taxon>Paenibacillaceae</taxon>
        <taxon>Brevibacillus</taxon>
    </lineage>
</organism>
<protein>
    <submittedName>
        <fullName evidence="2">DUF2568 domain-containing protein</fullName>
    </submittedName>
</protein>
<keyword evidence="3" id="KW-1185">Reference proteome</keyword>
<dbReference type="RefSeq" id="WP_122910964.1">
    <property type="nucleotide sequence ID" value="NZ_CBCSBE010000030.1"/>
</dbReference>
<dbReference type="OrthoDB" id="4557830at2"/>
<keyword evidence="1" id="KW-1133">Transmembrane helix</keyword>
<dbReference type="Proteomes" id="UP000282028">
    <property type="component" value="Unassembled WGS sequence"/>
</dbReference>
<gene>
    <name evidence="2" type="ORF">EDM52_21385</name>
</gene>
<keyword evidence="1" id="KW-0812">Transmembrane</keyword>
<dbReference type="AlphaFoldDB" id="A0A3M8BXI2"/>
<dbReference type="Pfam" id="PF10823">
    <property type="entry name" value="DUF2568"/>
    <property type="match status" value="1"/>
</dbReference>
<evidence type="ECO:0000313" key="2">
    <source>
        <dbReference type="EMBL" id="RNB68043.1"/>
    </source>
</evidence>
<feature type="transmembrane region" description="Helical" evidence="1">
    <location>
        <begin position="32"/>
        <end position="53"/>
    </location>
</feature>
<comment type="caution">
    <text evidence="2">The sequence shown here is derived from an EMBL/GenBank/DDBJ whole genome shotgun (WGS) entry which is preliminary data.</text>
</comment>
<accession>A0A3M8BXI2</accession>